<keyword evidence="4" id="KW-1185">Reference proteome</keyword>
<dbReference type="OrthoDB" id="6428749at2759"/>
<feature type="transmembrane region" description="Helical" evidence="1">
    <location>
        <begin position="35"/>
        <end position="55"/>
    </location>
</feature>
<dbReference type="InterPro" id="IPR036928">
    <property type="entry name" value="AS_sf"/>
</dbReference>
<dbReference type="PANTHER" id="PTHR45847">
    <property type="entry name" value="FATTY ACID AMIDE HYDROLASE"/>
    <property type="match status" value="1"/>
</dbReference>
<dbReference type="PANTHER" id="PTHR45847:SF6">
    <property type="entry name" value="FATTY ACID AMIDE HYDROLASE"/>
    <property type="match status" value="1"/>
</dbReference>
<dbReference type="SUPFAM" id="SSF75304">
    <property type="entry name" value="Amidase signature (AS) enzymes"/>
    <property type="match status" value="1"/>
</dbReference>
<dbReference type="EMBL" id="CAICTM010000422">
    <property type="protein sequence ID" value="CAB9510144.1"/>
    <property type="molecule type" value="Genomic_DNA"/>
</dbReference>
<evidence type="ECO:0000259" key="2">
    <source>
        <dbReference type="Pfam" id="PF01425"/>
    </source>
</evidence>
<dbReference type="GO" id="GO:0004040">
    <property type="term" value="F:amidase activity"/>
    <property type="evidence" value="ECO:0007669"/>
    <property type="project" value="TreeGrafter"/>
</dbReference>
<dbReference type="InterPro" id="IPR023631">
    <property type="entry name" value="Amidase_dom"/>
</dbReference>
<dbReference type="AlphaFoldDB" id="A0A9N8DX79"/>
<evidence type="ECO:0000313" key="3">
    <source>
        <dbReference type="EMBL" id="CAB9510144.1"/>
    </source>
</evidence>
<dbReference type="GO" id="GO:0017064">
    <property type="term" value="F:fatty acid amide hydrolase activity"/>
    <property type="evidence" value="ECO:0007669"/>
    <property type="project" value="TreeGrafter"/>
</dbReference>
<keyword evidence="1" id="KW-1133">Transmembrane helix</keyword>
<gene>
    <name evidence="3" type="ORF">SEMRO_423_G139720.1</name>
</gene>
<dbReference type="InterPro" id="IPR052096">
    <property type="entry name" value="Endocannabinoid_amidase"/>
</dbReference>
<comment type="caution">
    <text evidence="3">The sequence shown here is derived from an EMBL/GenBank/DDBJ whole genome shotgun (WGS) entry which is preliminary data.</text>
</comment>
<organism evidence="3 4">
    <name type="scientific">Seminavis robusta</name>
    <dbReference type="NCBI Taxonomy" id="568900"/>
    <lineage>
        <taxon>Eukaryota</taxon>
        <taxon>Sar</taxon>
        <taxon>Stramenopiles</taxon>
        <taxon>Ochrophyta</taxon>
        <taxon>Bacillariophyta</taxon>
        <taxon>Bacillariophyceae</taxon>
        <taxon>Bacillariophycidae</taxon>
        <taxon>Naviculales</taxon>
        <taxon>Naviculaceae</taxon>
        <taxon>Seminavis</taxon>
    </lineage>
</organism>
<name>A0A9N8DX79_9STRA</name>
<evidence type="ECO:0000256" key="1">
    <source>
        <dbReference type="SAM" id="Phobius"/>
    </source>
</evidence>
<dbReference type="Gene3D" id="3.90.1300.10">
    <property type="entry name" value="Amidase signature (AS) domain"/>
    <property type="match status" value="1"/>
</dbReference>
<sequence length="645" mass="71936">MSFSYEQQQLQAEFDQETSSSIADADEGSSSPVSLFLLFCNVLWFLVAAGTYIYFPRLVKLGQRRQELGKWIALVRQQRDKKVHKVLLQQQKRVEPNESDDCWKTATQTRHEILQGTLQAHENISLLAHRCRKFGRSKQINAITEELYDEAFQAASNLANFQEKDGIEPPPLFGVPVCVKEWIGVKNTYATAGMTCRLLRPDKQDCLLVETLRTVGGAIPLVKGNVVQMLMLAETHNRIWGTTTNPYDLARTPGGSSGGDAALVAMGCVPLSVSSDGAGSIRIPACYCGIVGFKPTTWRSSLKDCIKPRSEDKHGISIALSTTIGPMARCVDDCILYMKAICVPHLFRNADPAHSPPVPFRYEELYNQPKKLTIGYFETDDWYEPCTASKRALRETIHNLQTMGGHKCVRFEPPSNGWDHFGLLIRINASEGIGRVVREALDGELPIAEIQTMLWADMVPIPLWAVPIITWLIRLVMGPRMAHLFQASKDISTVYQVWQAMADLMELRSKWSDAVKEAGVDVILHPAMPTPAPFLGTAKDNPNVSYMQIAPLLGWPSGVVPVTTIQRDEQHFYNDKTKGEALPRDQTDHFARAAAKVMEKSSGLPMSVSILAPAFRDETCLYAMKEIEKIANFQSKPQAYLQPVS</sequence>
<accession>A0A9N8DX79</accession>
<proteinExistence type="predicted"/>
<protein>
    <submittedName>
        <fullName evidence="3">Glutamyl-tRNA(Gln) amidotransferase subunit A</fullName>
    </submittedName>
</protein>
<dbReference type="Proteomes" id="UP001153069">
    <property type="component" value="Unassembled WGS sequence"/>
</dbReference>
<dbReference type="Pfam" id="PF01425">
    <property type="entry name" value="Amidase"/>
    <property type="match status" value="1"/>
</dbReference>
<evidence type="ECO:0000313" key="4">
    <source>
        <dbReference type="Proteomes" id="UP001153069"/>
    </source>
</evidence>
<keyword evidence="1" id="KW-0812">Transmembrane</keyword>
<keyword evidence="1" id="KW-0472">Membrane</keyword>
<reference evidence="3" key="1">
    <citation type="submission" date="2020-06" db="EMBL/GenBank/DDBJ databases">
        <authorList>
            <consortium name="Plant Systems Biology data submission"/>
        </authorList>
    </citation>
    <scope>NUCLEOTIDE SEQUENCE</scope>
    <source>
        <strain evidence="3">D6</strain>
    </source>
</reference>
<feature type="domain" description="Amidase" evidence="2">
    <location>
        <begin position="137"/>
        <end position="621"/>
    </location>
</feature>
<dbReference type="GO" id="GO:0009062">
    <property type="term" value="P:fatty acid catabolic process"/>
    <property type="evidence" value="ECO:0007669"/>
    <property type="project" value="TreeGrafter"/>
</dbReference>